<evidence type="ECO:0000313" key="1">
    <source>
        <dbReference type="EMBL" id="JAD73437.1"/>
    </source>
</evidence>
<reference evidence="1" key="2">
    <citation type="journal article" date="2015" name="Data Brief">
        <title>Shoot transcriptome of the giant reed, Arundo donax.</title>
        <authorList>
            <person name="Barrero R.A."/>
            <person name="Guerrero F.D."/>
            <person name="Moolhuijzen P."/>
            <person name="Goolsby J.A."/>
            <person name="Tidwell J."/>
            <person name="Bellgard S.E."/>
            <person name="Bellgard M.I."/>
        </authorList>
    </citation>
    <scope>NUCLEOTIDE SEQUENCE</scope>
    <source>
        <tissue evidence="1">Shoot tissue taken approximately 20 cm above the soil surface</tissue>
    </source>
</reference>
<proteinExistence type="predicted"/>
<name>A0A0A9CPL4_ARUDO</name>
<organism evidence="1">
    <name type="scientific">Arundo donax</name>
    <name type="common">Giant reed</name>
    <name type="synonym">Donax arundinaceus</name>
    <dbReference type="NCBI Taxonomy" id="35708"/>
    <lineage>
        <taxon>Eukaryota</taxon>
        <taxon>Viridiplantae</taxon>
        <taxon>Streptophyta</taxon>
        <taxon>Embryophyta</taxon>
        <taxon>Tracheophyta</taxon>
        <taxon>Spermatophyta</taxon>
        <taxon>Magnoliopsida</taxon>
        <taxon>Liliopsida</taxon>
        <taxon>Poales</taxon>
        <taxon>Poaceae</taxon>
        <taxon>PACMAD clade</taxon>
        <taxon>Arundinoideae</taxon>
        <taxon>Arundineae</taxon>
        <taxon>Arundo</taxon>
    </lineage>
</organism>
<protein>
    <submittedName>
        <fullName evidence="1">Uncharacterized protein</fullName>
    </submittedName>
</protein>
<dbReference type="AlphaFoldDB" id="A0A0A9CPL4"/>
<dbReference type="EMBL" id="GBRH01224458">
    <property type="protein sequence ID" value="JAD73437.1"/>
    <property type="molecule type" value="Transcribed_RNA"/>
</dbReference>
<accession>A0A0A9CPL4</accession>
<sequence length="18" mass="2108">MESEAGSWLLFSIRPDRN</sequence>
<reference evidence="1" key="1">
    <citation type="submission" date="2014-09" db="EMBL/GenBank/DDBJ databases">
        <authorList>
            <person name="Magalhaes I.L.F."/>
            <person name="Oliveira U."/>
            <person name="Santos F.R."/>
            <person name="Vidigal T.H.D.A."/>
            <person name="Brescovit A.D."/>
            <person name="Santos A.J."/>
        </authorList>
    </citation>
    <scope>NUCLEOTIDE SEQUENCE</scope>
    <source>
        <tissue evidence="1">Shoot tissue taken approximately 20 cm above the soil surface</tissue>
    </source>
</reference>